<dbReference type="InterPro" id="IPR018253">
    <property type="entry name" value="DnaJ_domain_CS"/>
</dbReference>
<evidence type="ECO:0000256" key="1">
    <source>
        <dbReference type="ARBA" id="ARBA00004635"/>
    </source>
</evidence>
<dbReference type="PANTHER" id="PTHR44027:SF7">
    <property type="entry name" value="DNAJ HOMOLOG SUBFAMILY C MEMBER 5 HOMOLOG"/>
    <property type="match status" value="1"/>
</dbReference>
<gene>
    <name evidence="9" type="primary">LOC113147355</name>
</gene>
<dbReference type="OrthoDB" id="445556at2759"/>
<keyword evidence="3" id="KW-0564">Palmitate</keyword>
<feature type="region of interest" description="Disordered" evidence="6">
    <location>
        <begin position="179"/>
        <end position="198"/>
    </location>
</feature>
<dbReference type="PROSITE" id="PS50076">
    <property type="entry name" value="DNAJ_2"/>
    <property type="match status" value="1"/>
</dbReference>
<dbReference type="SUPFAM" id="SSF46565">
    <property type="entry name" value="Chaperone J-domain"/>
    <property type="match status" value="1"/>
</dbReference>
<dbReference type="InterPro" id="IPR001623">
    <property type="entry name" value="DnaJ_domain"/>
</dbReference>
<dbReference type="GO" id="GO:0016020">
    <property type="term" value="C:membrane"/>
    <property type="evidence" value="ECO:0007669"/>
    <property type="project" value="UniProtKB-SubCell"/>
</dbReference>
<dbReference type="PANTHER" id="PTHR44027">
    <property type="entry name" value="DNAJ HOMOLOG SUBFAMILY C MEMBER 5 HOMOLOG"/>
    <property type="match status" value="1"/>
</dbReference>
<dbReference type="PRINTS" id="PR00625">
    <property type="entry name" value="JDOMAIN"/>
</dbReference>
<dbReference type="InterPro" id="IPR051434">
    <property type="entry name" value="DnaJ_C_subfamily_member5"/>
</dbReference>
<name>A0A6P6S197_9EIME</name>
<accession>A0A6P6S197</accession>
<dbReference type="Gene3D" id="1.10.287.110">
    <property type="entry name" value="DnaJ domain"/>
    <property type="match status" value="1"/>
</dbReference>
<keyword evidence="2" id="KW-0472">Membrane</keyword>
<evidence type="ECO:0000256" key="3">
    <source>
        <dbReference type="ARBA" id="ARBA00023139"/>
    </source>
</evidence>
<evidence type="ECO:0000256" key="2">
    <source>
        <dbReference type="ARBA" id="ARBA00023136"/>
    </source>
</evidence>
<evidence type="ECO:0000259" key="7">
    <source>
        <dbReference type="PROSITE" id="PS50076"/>
    </source>
</evidence>
<keyword evidence="4" id="KW-0143">Chaperone</keyword>
<evidence type="ECO:0000313" key="8">
    <source>
        <dbReference type="Proteomes" id="UP000515125"/>
    </source>
</evidence>
<dbReference type="GO" id="GO:0005737">
    <property type="term" value="C:cytoplasm"/>
    <property type="evidence" value="ECO:0007669"/>
    <property type="project" value="UniProtKB-ARBA"/>
</dbReference>
<feature type="domain" description="J" evidence="7">
    <location>
        <begin position="11"/>
        <end position="98"/>
    </location>
</feature>
<dbReference type="SMART" id="SM00271">
    <property type="entry name" value="DnaJ"/>
    <property type="match status" value="1"/>
</dbReference>
<keyword evidence="8" id="KW-1185">Reference proteome</keyword>
<evidence type="ECO:0000256" key="6">
    <source>
        <dbReference type="SAM" id="MobiDB-lite"/>
    </source>
</evidence>
<evidence type="ECO:0000313" key="9">
    <source>
        <dbReference type="RefSeq" id="XP_026193412.1"/>
    </source>
</evidence>
<feature type="compositionally biased region" description="Low complexity" evidence="6">
    <location>
        <begin position="179"/>
        <end position="193"/>
    </location>
</feature>
<dbReference type="PROSITE" id="PS00636">
    <property type="entry name" value="DNAJ_1"/>
    <property type="match status" value="1"/>
</dbReference>
<dbReference type="GeneID" id="113147355"/>
<dbReference type="InterPro" id="IPR036869">
    <property type="entry name" value="J_dom_sf"/>
</dbReference>
<evidence type="ECO:0000256" key="5">
    <source>
        <dbReference type="ARBA" id="ARBA00023288"/>
    </source>
</evidence>
<dbReference type="Pfam" id="PF00226">
    <property type="entry name" value="DnaJ"/>
    <property type="match status" value="1"/>
</dbReference>
<proteinExistence type="predicted"/>
<protein>
    <submittedName>
        <fullName evidence="9">Uncharacterized protein LOC113147355</fullName>
    </submittedName>
</protein>
<dbReference type="AlphaFoldDB" id="A0A6P6S197"/>
<reference evidence="9" key="1">
    <citation type="submission" date="2025-08" db="UniProtKB">
        <authorList>
            <consortium name="RefSeq"/>
        </authorList>
    </citation>
    <scope>IDENTIFICATION</scope>
</reference>
<evidence type="ECO:0000256" key="4">
    <source>
        <dbReference type="ARBA" id="ARBA00023186"/>
    </source>
</evidence>
<dbReference type="RefSeq" id="XP_026193412.1">
    <property type="nucleotide sequence ID" value="XM_026337627.1"/>
</dbReference>
<sequence length="304" mass="33198">MESNQTDEEADLYDLLHLTRAATDEEIAASYRRLARLFHPDKASEGPPDGPLHRGRSHGGNSESYASSGGLPMAFVRLNHAYSILRNRTLRDIYDLEGLEGVAVAERLLRDEQAKALQLAVPPSSASLHERVSAALRQQREQHSPLRLTAAAELPYTLFFFDSLYKRRAHAALKRLGISSKSSSSEKPTTSNSGDEDDYSLQQMQLQEYPSSASPGSREERSLIQLADAAQIERQRNRERERGMRVCPLCKSLRGAIRPGAKVGAADLASDASSPLPLVLGSVCKSALTSGAAHLISVASLRQP</sequence>
<dbReference type="Proteomes" id="UP000515125">
    <property type="component" value="Unplaced"/>
</dbReference>
<comment type="subcellular location">
    <subcellularLocation>
        <location evidence="1">Membrane</location>
        <topology evidence="1">Lipid-anchor</topology>
    </subcellularLocation>
</comment>
<dbReference type="CDD" id="cd06257">
    <property type="entry name" value="DnaJ"/>
    <property type="match status" value="1"/>
</dbReference>
<keyword evidence="5" id="KW-0449">Lipoprotein</keyword>
<organism evidence="8 9">
    <name type="scientific">Cyclospora cayetanensis</name>
    <dbReference type="NCBI Taxonomy" id="88456"/>
    <lineage>
        <taxon>Eukaryota</taxon>
        <taxon>Sar</taxon>
        <taxon>Alveolata</taxon>
        <taxon>Apicomplexa</taxon>
        <taxon>Conoidasida</taxon>
        <taxon>Coccidia</taxon>
        <taxon>Eucoccidiorida</taxon>
        <taxon>Eimeriorina</taxon>
        <taxon>Eimeriidae</taxon>
        <taxon>Cyclospora</taxon>
    </lineage>
</organism>
<feature type="region of interest" description="Disordered" evidence="6">
    <location>
        <begin position="39"/>
        <end position="65"/>
    </location>
</feature>